<dbReference type="InterPro" id="IPR045229">
    <property type="entry name" value="TPP_enz"/>
</dbReference>
<evidence type="ECO:0000256" key="3">
    <source>
        <dbReference type="ARBA" id="ARBA00023052"/>
    </source>
</evidence>
<dbReference type="EC" id="2.2.1.6" evidence="5"/>
<dbReference type="SUPFAM" id="SSF52518">
    <property type="entry name" value="Thiamin diphosphate-binding fold (THDP-binding)"/>
    <property type="match status" value="1"/>
</dbReference>
<protein>
    <submittedName>
        <fullName evidence="5">Acetolactate synthase 3 catalytic subunit</fullName>
        <ecNumber evidence="5">2.2.1.6</ecNumber>
    </submittedName>
</protein>
<dbReference type="FunFam" id="3.40.50.970:FF:000016">
    <property type="entry name" value="Acetolactate synthase"/>
    <property type="match status" value="1"/>
</dbReference>
<name>A4N4F3_HAEIF</name>
<dbReference type="GO" id="GO:0009097">
    <property type="term" value="P:isoleucine biosynthetic process"/>
    <property type="evidence" value="ECO:0007669"/>
    <property type="project" value="TreeGrafter"/>
</dbReference>
<dbReference type="GO" id="GO:0003984">
    <property type="term" value="F:acetolactate synthase activity"/>
    <property type="evidence" value="ECO:0007669"/>
    <property type="project" value="UniProtKB-EC"/>
</dbReference>
<feature type="domain" description="Thiamine pyrophosphate enzyme TPP-binding" evidence="4">
    <location>
        <begin position="32"/>
        <end position="181"/>
    </location>
</feature>
<accession>A4N4F3</accession>
<dbReference type="Gene3D" id="3.40.50.970">
    <property type="match status" value="1"/>
</dbReference>
<organism evidence="5 6">
    <name type="scientific">Haemophilus influenzae R3021</name>
    <dbReference type="NCBI Taxonomy" id="375432"/>
    <lineage>
        <taxon>Bacteria</taxon>
        <taxon>Pseudomonadati</taxon>
        <taxon>Pseudomonadota</taxon>
        <taxon>Gammaproteobacteria</taxon>
        <taxon>Pasteurellales</taxon>
        <taxon>Pasteurellaceae</taxon>
        <taxon>Haemophilus</taxon>
    </lineage>
</organism>
<dbReference type="AlphaFoldDB" id="A4N4F3"/>
<gene>
    <name evidence="5" type="ORF">CGSHi22421_03868</name>
</gene>
<dbReference type="InterPro" id="IPR039368">
    <property type="entry name" value="AHAS_TPP"/>
</dbReference>
<dbReference type="EMBL" id="AAZE01000007">
    <property type="protein sequence ID" value="EDJ90956.1"/>
    <property type="molecule type" value="Genomic_DNA"/>
</dbReference>
<evidence type="ECO:0000256" key="1">
    <source>
        <dbReference type="ARBA" id="ARBA00001964"/>
    </source>
</evidence>
<proteinExistence type="inferred from homology"/>
<dbReference type="Pfam" id="PF02775">
    <property type="entry name" value="TPP_enzyme_C"/>
    <property type="match status" value="1"/>
</dbReference>
<reference evidence="5 6" key="1">
    <citation type="journal article" date="2007" name="Genome Biol.">
        <title>Characterization and modeling of the Haemophilus influenzae core and supragenomes based on the complete genomic sequences of Rd and 12 clinical nontypeable strains.</title>
        <authorList>
            <person name="Hogg J.S."/>
            <person name="Hu F.Z."/>
            <person name="Janto B."/>
            <person name="Boissy R."/>
            <person name="Hayes J."/>
            <person name="Keefe R."/>
            <person name="Post J.C."/>
            <person name="Ehrlich G.D."/>
        </authorList>
    </citation>
    <scope>NUCLEOTIDE SEQUENCE [LARGE SCALE GENOMIC DNA]</scope>
    <source>
        <strain evidence="5 6">R3021</strain>
    </source>
</reference>
<dbReference type="PANTHER" id="PTHR18968:SF13">
    <property type="entry name" value="ACETOLACTATE SYNTHASE CATALYTIC SUBUNIT, MITOCHONDRIAL"/>
    <property type="match status" value="1"/>
</dbReference>
<sequence>MEFDRTSGVIKPQQVVEAVYRLTKGQAYVASDVGQHQMFAALHYPFDEPRHWINSGGAGTMGFGFPAALGVKLAHPEGTVVCVTGDGSIQMNIQELSTATQYGIPVVIICLNNHFLGMVKQWQDLIYSGRHSQTYMNSLPDFVKLAESYGHVGIKIATPDELESKLQEAFSIKNKLVFVDINVDESEHVYPMQIRGGAMNEMILSKPQEETN</sequence>
<keyword evidence="5" id="KW-0808">Transferase</keyword>
<dbReference type="GO" id="GO:0030976">
    <property type="term" value="F:thiamine pyrophosphate binding"/>
    <property type="evidence" value="ECO:0007669"/>
    <property type="project" value="InterPro"/>
</dbReference>
<dbReference type="Proteomes" id="UP000003798">
    <property type="component" value="Unassembled WGS sequence"/>
</dbReference>
<dbReference type="GO" id="GO:0009099">
    <property type="term" value="P:L-valine biosynthetic process"/>
    <property type="evidence" value="ECO:0007669"/>
    <property type="project" value="TreeGrafter"/>
</dbReference>
<dbReference type="GO" id="GO:0000287">
    <property type="term" value="F:magnesium ion binding"/>
    <property type="evidence" value="ECO:0007669"/>
    <property type="project" value="InterPro"/>
</dbReference>
<dbReference type="PROSITE" id="PS00187">
    <property type="entry name" value="TPP_ENZYMES"/>
    <property type="match status" value="1"/>
</dbReference>
<dbReference type="InterPro" id="IPR000399">
    <property type="entry name" value="TPP-bd_CS"/>
</dbReference>
<comment type="cofactor">
    <cofactor evidence="1">
        <name>thiamine diphosphate</name>
        <dbReference type="ChEBI" id="CHEBI:58937"/>
    </cofactor>
</comment>
<comment type="similarity">
    <text evidence="2">Belongs to the TPP enzyme family.</text>
</comment>
<evidence type="ECO:0000256" key="2">
    <source>
        <dbReference type="ARBA" id="ARBA00007812"/>
    </source>
</evidence>
<evidence type="ECO:0000313" key="5">
    <source>
        <dbReference type="EMBL" id="EDJ90956.1"/>
    </source>
</evidence>
<dbReference type="GO" id="GO:0005948">
    <property type="term" value="C:acetolactate synthase complex"/>
    <property type="evidence" value="ECO:0007669"/>
    <property type="project" value="TreeGrafter"/>
</dbReference>
<keyword evidence="3" id="KW-0786">Thiamine pyrophosphate</keyword>
<dbReference type="InterPro" id="IPR029061">
    <property type="entry name" value="THDP-binding"/>
</dbReference>
<dbReference type="CDD" id="cd02015">
    <property type="entry name" value="TPP_AHAS"/>
    <property type="match status" value="1"/>
</dbReference>
<evidence type="ECO:0000259" key="4">
    <source>
        <dbReference type="Pfam" id="PF02775"/>
    </source>
</evidence>
<dbReference type="GO" id="GO:0050660">
    <property type="term" value="F:flavin adenine dinucleotide binding"/>
    <property type="evidence" value="ECO:0007669"/>
    <property type="project" value="TreeGrafter"/>
</dbReference>
<evidence type="ECO:0000313" key="6">
    <source>
        <dbReference type="Proteomes" id="UP000003798"/>
    </source>
</evidence>
<dbReference type="InterPro" id="IPR011766">
    <property type="entry name" value="TPP_enzyme_TPP-bd"/>
</dbReference>
<dbReference type="PANTHER" id="PTHR18968">
    <property type="entry name" value="THIAMINE PYROPHOSPHATE ENZYMES"/>
    <property type="match status" value="1"/>
</dbReference>